<dbReference type="PANTHER" id="PTHR30400:SF0">
    <property type="entry name" value="BIOSYNTHETIC PEPTIDOGLYCAN TRANSGLYCOSYLASE"/>
    <property type="match status" value="1"/>
</dbReference>
<dbReference type="Proteomes" id="UP000722336">
    <property type="component" value="Unassembled WGS sequence"/>
</dbReference>
<gene>
    <name evidence="1 3" type="primary">mtgA</name>
    <name evidence="3" type="ORF">KCG44_00090</name>
</gene>
<comment type="subcellular location">
    <subcellularLocation>
        <location evidence="1">Cell inner membrane</location>
        <topology evidence="1">Single-pass membrane protein</topology>
    </subcellularLocation>
</comment>
<comment type="function">
    <text evidence="1">Peptidoglycan polymerase that catalyzes glycan chain elongation from lipid-linked precursors.</text>
</comment>
<dbReference type="NCBIfam" id="TIGR02070">
    <property type="entry name" value="mono_pep_trsgly"/>
    <property type="match status" value="1"/>
</dbReference>
<dbReference type="Pfam" id="PF00912">
    <property type="entry name" value="Transgly"/>
    <property type="match status" value="1"/>
</dbReference>
<comment type="catalytic activity">
    <reaction evidence="1">
        <text>[GlcNAc-(1-&gt;4)-Mur2Ac(oyl-L-Ala-gamma-D-Glu-L-Lys-D-Ala-D-Ala)](n)-di-trans,octa-cis-undecaprenyl diphosphate + beta-D-GlcNAc-(1-&gt;4)-Mur2Ac(oyl-L-Ala-gamma-D-Glu-L-Lys-D-Ala-D-Ala)-di-trans,octa-cis-undecaprenyl diphosphate = [GlcNAc-(1-&gt;4)-Mur2Ac(oyl-L-Ala-gamma-D-Glu-L-Lys-D-Ala-D-Ala)](n+1)-di-trans,octa-cis-undecaprenyl diphosphate + di-trans,octa-cis-undecaprenyl diphosphate + H(+)</text>
        <dbReference type="Rhea" id="RHEA:23708"/>
        <dbReference type="Rhea" id="RHEA-COMP:9602"/>
        <dbReference type="Rhea" id="RHEA-COMP:9603"/>
        <dbReference type="ChEBI" id="CHEBI:15378"/>
        <dbReference type="ChEBI" id="CHEBI:58405"/>
        <dbReference type="ChEBI" id="CHEBI:60033"/>
        <dbReference type="ChEBI" id="CHEBI:78435"/>
        <dbReference type="EC" id="2.4.99.28"/>
    </reaction>
</comment>
<dbReference type="EMBL" id="JAGSPA010000001">
    <property type="protein sequence ID" value="MBV7255174.1"/>
    <property type="molecule type" value="Genomic_DNA"/>
</dbReference>
<comment type="similarity">
    <text evidence="1">Belongs to the glycosyltransferase 51 family.</text>
</comment>
<dbReference type="PANTHER" id="PTHR30400">
    <property type="entry name" value="MONOFUNCTIONAL BIOSYNTHETIC PEPTIDOGLYCAN TRANSGLYCOSYLASE"/>
    <property type="match status" value="1"/>
</dbReference>
<dbReference type="InterPro" id="IPR001264">
    <property type="entry name" value="Glyco_trans_51"/>
</dbReference>
<keyword evidence="1" id="KW-0133">Cell shape</keyword>
<keyword evidence="1 3" id="KW-0328">Glycosyltransferase</keyword>
<reference evidence="3 4" key="1">
    <citation type="submission" date="2021-04" db="EMBL/GenBank/DDBJ databases">
        <authorList>
            <person name="Pira H."/>
            <person name="Risdian C."/>
            <person name="Wink J."/>
        </authorList>
    </citation>
    <scope>NUCLEOTIDE SEQUENCE [LARGE SCALE GENOMIC DNA]</scope>
    <source>
        <strain evidence="3 4">WHA3</strain>
    </source>
</reference>
<evidence type="ECO:0000259" key="2">
    <source>
        <dbReference type="Pfam" id="PF00912"/>
    </source>
</evidence>
<keyword evidence="1" id="KW-0573">Peptidoglycan synthesis</keyword>
<keyword evidence="1" id="KW-0961">Cell wall biogenesis/degradation</keyword>
<evidence type="ECO:0000313" key="4">
    <source>
        <dbReference type="Proteomes" id="UP000722336"/>
    </source>
</evidence>
<comment type="caution">
    <text evidence="3">The sequence shown here is derived from an EMBL/GenBank/DDBJ whole genome shotgun (WGS) entry which is preliminary data.</text>
</comment>
<name>A0ABS6S9Z7_9SPHN</name>
<sequence>MAKRKRRSAGKRARKRGFRPFRFLGKMILTVFLLTLVWAGIYRFVPVPATSIMVRDWTSGTGVTKDWVPMSRISPNMPRAVIGAEDAKFCEHWGFDVEAIEKAMQKNEQGGRLRGASTISQQTAKNVFLWPGRNMVRKGLEAYFTGLIELAWGKHRIMEVYLNVAEFDAGVYGVEAASRHYFSKSAKDLTRREAARLAAILPDPVGRSASNPGPYTTRYASRIERWIPIVDGDGQDSCLGM</sequence>
<keyword evidence="1" id="KW-0472">Membrane</keyword>
<proteinExistence type="inferred from homology"/>
<keyword evidence="1" id="KW-0997">Cell inner membrane</keyword>
<dbReference type="GO" id="GO:0016757">
    <property type="term" value="F:glycosyltransferase activity"/>
    <property type="evidence" value="ECO:0007669"/>
    <property type="project" value="UniProtKB-KW"/>
</dbReference>
<evidence type="ECO:0000313" key="3">
    <source>
        <dbReference type="EMBL" id="MBV7255174.1"/>
    </source>
</evidence>
<keyword evidence="4" id="KW-1185">Reference proteome</keyword>
<dbReference type="InterPro" id="IPR011812">
    <property type="entry name" value="Pep_trsgly"/>
</dbReference>
<dbReference type="RefSeq" id="WP_218443438.1">
    <property type="nucleotide sequence ID" value="NZ_JAGSPA010000001.1"/>
</dbReference>
<evidence type="ECO:0000256" key="1">
    <source>
        <dbReference type="HAMAP-Rule" id="MF_00766"/>
    </source>
</evidence>
<keyword evidence="1" id="KW-0812">Transmembrane</keyword>
<organism evidence="3 4">
    <name type="scientific">Pacificimonas pallii</name>
    <dbReference type="NCBI Taxonomy" id="2827236"/>
    <lineage>
        <taxon>Bacteria</taxon>
        <taxon>Pseudomonadati</taxon>
        <taxon>Pseudomonadota</taxon>
        <taxon>Alphaproteobacteria</taxon>
        <taxon>Sphingomonadales</taxon>
        <taxon>Sphingosinicellaceae</taxon>
        <taxon>Pacificimonas</taxon>
    </lineage>
</organism>
<feature type="domain" description="Glycosyl transferase family 51" evidence="2">
    <location>
        <begin position="62"/>
        <end position="209"/>
    </location>
</feature>
<dbReference type="HAMAP" id="MF_00766">
    <property type="entry name" value="PGT_MtgA"/>
    <property type="match status" value="1"/>
</dbReference>
<keyword evidence="1" id="KW-1133">Transmembrane helix</keyword>
<comment type="pathway">
    <text evidence="1">Cell wall biogenesis; peptidoglycan biosynthesis.</text>
</comment>
<accession>A0ABS6S9Z7</accession>
<protein>
    <recommendedName>
        <fullName evidence="1">Biosynthetic peptidoglycan transglycosylase</fullName>
        <ecNumber evidence="1">2.4.99.28</ecNumber>
    </recommendedName>
    <alternativeName>
        <fullName evidence="1">Glycan polymerase</fullName>
    </alternativeName>
    <alternativeName>
        <fullName evidence="1">Peptidoglycan glycosyltransferase MtgA</fullName>
        <shortName evidence="1">PGT</shortName>
    </alternativeName>
</protein>
<keyword evidence="1" id="KW-1003">Cell membrane</keyword>
<keyword evidence="1 3" id="KW-0808">Transferase</keyword>
<dbReference type="EC" id="2.4.99.28" evidence="1"/>